<name>A0A8E0VKT8_9TREM</name>
<dbReference type="GO" id="GO:0005634">
    <property type="term" value="C:nucleus"/>
    <property type="evidence" value="ECO:0007669"/>
    <property type="project" value="UniProtKB-SubCell"/>
</dbReference>
<feature type="DNA-binding region" description="H-T-H motif" evidence="3">
    <location>
        <begin position="28"/>
        <end position="48"/>
    </location>
</feature>
<feature type="domain" description="HTH psq-type" evidence="4">
    <location>
        <begin position="1"/>
        <end position="52"/>
    </location>
</feature>
<evidence type="ECO:0000313" key="7">
    <source>
        <dbReference type="Proteomes" id="UP000728185"/>
    </source>
</evidence>
<sequence>MRRSTRKTFLTLGDKIKVISLHDQGVSVKRIASEFDIGRTQVHTLLKNEANIRASWEQGTSSQRKVLRTRLGCFDDVNSAVYEWFLAARRNHEPVTGVVLQTKAMEIARSLKHSDFRASNGWLYKFQQRHNIGSRLLGNNHLEVRFHLILELFLAVEKRKLDNAMHNASEPPTKKMYTENDVLDLSGKSDNQEKSVSKVCCSSIA</sequence>
<evidence type="ECO:0000256" key="2">
    <source>
        <dbReference type="ARBA" id="ARBA00023242"/>
    </source>
</evidence>
<dbReference type="EMBL" id="LUCM01006410">
    <property type="protein sequence ID" value="KAA0191316.1"/>
    <property type="molecule type" value="Genomic_DNA"/>
</dbReference>
<dbReference type="SMART" id="SM00674">
    <property type="entry name" value="CENPB"/>
    <property type="match status" value="1"/>
</dbReference>
<dbReference type="AlphaFoldDB" id="A0A8E0VKT8"/>
<protein>
    <recommendedName>
        <fullName evidence="8">Transposase</fullName>
    </recommendedName>
</protein>
<feature type="domain" description="HTH CENPB-type" evidence="5">
    <location>
        <begin position="65"/>
        <end position="136"/>
    </location>
</feature>
<keyword evidence="7" id="KW-1185">Reference proteome</keyword>
<dbReference type="Gene3D" id="1.10.10.60">
    <property type="entry name" value="Homeodomain-like"/>
    <property type="match status" value="2"/>
</dbReference>
<dbReference type="InterPro" id="IPR007889">
    <property type="entry name" value="HTH_Psq"/>
</dbReference>
<evidence type="ECO:0000313" key="6">
    <source>
        <dbReference type="EMBL" id="KAA0191316.1"/>
    </source>
</evidence>
<dbReference type="PROSITE" id="PS51253">
    <property type="entry name" value="HTH_CENPB"/>
    <property type="match status" value="1"/>
</dbReference>
<dbReference type="SUPFAM" id="SSF46689">
    <property type="entry name" value="Homeodomain-like"/>
    <property type="match status" value="2"/>
</dbReference>
<dbReference type="PROSITE" id="PS50960">
    <property type="entry name" value="HTH_PSQ"/>
    <property type="match status" value="1"/>
</dbReference>
<proteinExistence type="predicted"/>
<evidence type="ECO:0000259" key="5">
    <source>
        <dbReference type="PROSITE" id="PS51253"/>
    </source>
</evidence>
<evidence type="ECO:0000259" key="4">
    <source>
        <dbReference type="PROSITE" id="PS50960"/>
    </source>
</evidence>
<dbReference type="Pfam" id="PF03221">
    <property type="entry name" value="HTH_Tnp_Tc5"/>
    <property type="match status" value="1"/>
</dbReference>
<dbReference type="PANTHER" id="PTHR19303:SF73">
    <property type="entry name" value="PROTEIN PDC2"/>
    <property type="match status" value="1"/>
</dbReference>
<evidence type="ECO:0000256" key="3">
    <source>
        <dbReference type="PROSITE-ProRule" id="PRU00320"/>
    </source>
</evidence>
<dbReference type="InterPro" id="IPR009057">
    <property type="entry name" value="Homeodomain-like_sf"/>
</dbReference>
<gene>
    <name evidence="6" type="ORF">FBUS_10417</name>
</gene>
<dbReference type="PANTHER" id="PTHR19303">
    <property type="entry name" value="TRANSPOSON"/>
    <property type="match status" value="1"/>
</dbReference>
<organism evidence="6 7">
    <name type="scientific">Fasciolopsis buskii</name>
    <dbReference type="NCBI Taxonomy" id="27845"/>
    <lineage>
        <taxon>Eukaryota</taxon>
        <taxon>Metazoa</taxon>
        <taxon>Spiralia</taxon>
        <taxon>Lophotrochozoa</taxon>
        <taxon>Platyhelminthes</taxon>
        <taxon>Trematoda</taxon>
        <taxon>Digenea</taxon>
        <taxon>Plagiorchiida</taxon>
        <taxon>Echinostomata</taxon>
        <taxon>Echinostomatoidea</taxon>
        <taxon>Fasciolidae</taxon>
        <taxon>Fasciolopsis</taxon>
    </lineage>
</organism>
<keyword evidence="2 3" id="KW-0539">Nucleus</keyword>
<dbReference type="InterPro" id="IPR050863">
    <property type="entry name" value="CenT-Element_Derived"/>
</dbReference>
<reference evidence="6" key="1">
    <citation type="submission" date="2019-05" db="EMBL/GenBank/DDBJ databases">
        <title>Annotation for the trematode Fasciolopsis buski.</title>
        <authorList>
            <person name="Choi Y.-J."/>
        </authorList>
    </citation>
    <scope>NUCLEOTIDE SEQUENCE</scope>
    <source>
        <strain evidence="6">HT</strain>
        <tissue evidence="6">Whole worm</tissue>
    </source>
</reference>
<evidence type="ECO:0008006" key="8">
    <source>
        <dbReference type="Google" id="ProtNLM"/>
    </source>
</evidence>
<dbReference type="InterPro" id="IPR006600">
    <property type="entry name" value="HTH_CenpB_DNA-bd_dom"/>
</dbReference>
<dbReference type="Proteomes" id="UP000728185">
    <property type="component" value="Unassembled WGS sequence"/>
</dbReference>
<dbReference type="Pfam" id="PF04218">
    <property type="entry name" value="CENP-B_N"/>
    <property type="match status" value="1"/>
</dbReference>
<keyword evidence="1 3" id="KW-0238">DNA-binding</keyword>
<accession>A0A8E0VKT8</accession>
<comment type="subcellular location">
    <subcellularLocation>
        <location evidence="3">Nucleus</location>
    </subcellularLocation>
</comment>
<dbReference type="GO" id="GO:0003677">
    <property type="term" value="F:DNA binding"/>
    <property type="evidence" value="ECO:0007669"/>
    <property type="project" value="UniProtKB-UniRule"/>
</dbReference>
<comment type="caution">
    <text evidence="6">The sequence shown here is derived from an EMBL/GenBank/DDBJ whole genome shotgun (WGS) entry which is preliminary data.</text>
</comment>
<dbReference type="OrthoDB" id="3229771at2759"/>
<evidence type="ECO:0000256" key="1">
    <source>
        <dbReference type="ARBA" id="ARBA00023125"/>
    </source>
</evidence>